<feature type="domain" description="Radical SAM core" evidence="4">
    <location>
        <begin position="92"/>
        <end position="264"/>
    </location>
</feature>
<organism evidence="5 6">
    <name type="scientific">Actinoplanes palleronii</name>
    <dbReference type="NCBI Taxonomy" id="113570"/>
    <lineage>
        <taxon>Bacteria</taxon>
        <taxon>Bacillati</taxon>
        <taxon>Actinomycetota</taxon>
        <taxon>Actinomycetes</taxon>
        <taxon>Micromonosporales</taxon>
        <taxon>Micromonosporaceae</taxon>
        <taxon>Actinoplanes</taxon>
    </lineage>
</organism>
<evidence type="ECO:0000259" key="4">
    <source>
        <dbReference type="Pfam" id="PF04055"/>
    </source>
</evidence>
<reference evidence="5 6" key="1">
    <citation type="submission" date="2021-01" db="EMBL/GenBank/DDBJ databases">
        <title>Whole genome shotgun sequence of Actinoplanes palleronii NBRC 14916.</title>
        <authorList>
            <person name="Komaki H."/>
            <person name="Tamura T."/>
        </authorList>
    </citation>
    <scope>NUCLEOTIDE SEQUENCE [LARGE SCALE GENOMIC DNA]</scope>
    <source>
        <strain evidence="5 6">NBRC 14916</strain>
    </source>
</reference>
<gene>
    <name evidence="5" type="ORF">Apa02nite_063560</name>
</gene>
<protein>
    <submittedName>
        <fullName evidence="5">Radical SAM protein</fullName>
    </submittedName>
</protein>
<dbReference type="PANTHER" id="PTHR43432">
    <property type="entry name" value="SLR0285 PROTEIN"/>
    <property type="match status" value="1"/>
</dbReference>
<keyword evidence="2" id="KW-0408">Iron</keyword>
<dbReference type="SUPFAM" id="SSF102114">
    <property type="entry name" value="Radical SAM enzymes"/>
    <property type="match status" value="1"/>
</dbReference>
<keyword evidence="6" id="KW-1185">Reference proteome</keyword>
<name>A0ABQ4BHW6_9ACTN</name>
<dbReference type="CDD" id="cd01335">
    <property type="entry name" value="Radical_SAM"/>
    <property type="match status" value="1"/>
</dbReference>
<proteinExistence type="predicted"/>
<keyword evidence="3" id="KW-0411">Iron-sulfur</keyword>
<sequence>MDYLVQAWQSVGMESVTGEAQHHARLSDMRWAGQRIDAIGPGTLPGLARLGNLVRSVRTPEFEGITLHEVLTKSALNHVPATSAMLPGEWTINPYRGCTHACAYCFARPTHEHLGLDLGADFDNQLIVKVNLPDVLRRELATKRTLPERVAFGTNTDPYQRAEGRYQLMPPVIDALTGARVSFSILTKGSMIRRDLDRLAAAAERVNVELGMSIAFLDEELRHTLEPGAPSTAARLTTLRAMRDAGFTPTVFVAPILPHLTDSTDQIDTLIGTLASAGAGTILPTPLYLMRGVKELFFTWLRHTHQDLIPAYADLYSSGSRTPRPYQDLIRARVNRALRNHGLPLPDFTASDRFALLGKRSIPAPPTPTTPTLF</sequence>
<dbReference type="Proteomes" id="UP000624709">
    <property type="component" value="Unassembled WGS sequence"/>
</dbReference>
<keyword evidence="1" id="KW-0479">Metal-binding</keyword>
<dbReference type="EMBL" id="BOMS01000100">
    <property type="protein sequence ID" value="GIE70248.1"/>
    <property type="molecule type" value="Genomic_DNA"/>
</dbReference>
<dbReference type="InterPro" id="IPR058240">
    <property type="entry name" value="rSAM_sf"/>
</dbReference>
<comment type="caution">
    <text evidence="5">The sequence shown here is derived from an EMBL/GenBank/DDBJ whole genome shotgun (WGS) entry which is preliminary data.</text>
</comment>
<evidence type="ECO:0000256" key="2">
    <source>
        <dbReference type="ARBA" id="ARBA00023004"/>
    </source>
</evidence>
<dbReference type="PANTHER" id="PTHR43432:SF3">
    <property type="entry name" value="SLR0285 PROTEIN"/>
    <property type="match status" value="1"/>
</dbReference>
<dbReference type="InterPro" id="IPR007197">
    <property type="entry name" value="rSAM"/>
</dbReference>
<dbReference type="SFLD" id="SFLDG01084">
    <property type="entry name" value="Uncharacterised_Radical_SAM_Su"/>
    <property type="match status" value="1"/>
</dbReference>
<dbReference type="Pfam" id="PF04055">
    <property type="entry name" value="Radical_SAM"/>
    <property type="match status" value="1"/>
</dbReference>
<evidence type="ECO:0000256" key="3">
    <source>
        <dbReference type="ARBA" id="ARBA00023014"/>
    </source>
</evidence>
<evidence type="ECO:0000256" key="1">
    <source>
        <dbReference type="ARBA" id="ARBA00022723"/>
    </source>
</evidence>
<dbReference type="SFLD" id="SFLDS00029">
    <property type="entry name" value="Radical_SAM"/>
    <property type="match status" value="1"/>
</dbReference>
<dbReference type="InterPro" id="IPR040086">
    <property type="entry name" value="MJ0683-like"/>
</dbReference>
<accession>A0ABQ4BHW6</accession>
<dbReference type="Gene3D" id="3.80.30.30">
    <property type="match status" value="1"/>
</dbReference>
<evidence type="ECO:0000313" key="6">
    <source>
        <dbReference type="Proteomes" id="UP000624709"/>
    </source>
</evidence>
<evidence type="ECO:0000313" key="5">
    <source>
        <dbReference type="EMBL" id="GIE70248.1"/>
    </source>
</evidence>